<comment type="caution">
    <text evidence="1">The sequence shown here is derived from an EMBL/GenBank/DDBJ whole genome shotgun (WGS) entry which is preliminary data.</text>
</comment>
<evidence type="ECO:0000313" key="2">
    <source>
        <dbReference type="Proteomes" id="UP001595851"/>
    </source>
</evidence>
<sequence>MNPSADKPTITKAQALTRIEQLIDGTVSVIHPKPQLELYQPSLNDGLCLDPLDGGSEDRIVVSREYYLRGLPTAEDTLKEVIAKVKAYWQSQGHHISGQNENGLQLYGRSRPDDFLISIGWAAGDVLTLGVNSTCLWPNGTLEPSSTP</sequence>
<accession>A0ABV8FWF7</accession>
<reference evidence="2" key="1">
    <citation type="journal article" date="2019" name="Int. J. Syst. Evol. Microbiol.">
        <title>The Global Catalogue of Microorganisms (GCM) 10K type strain sequencing project: providing services to taxonomists for standard genome sequencing and annotation.</title>
        <authorList>
            <consortium name="The Broad Institute Genomics Platform"/>
            <consortium name="The Broad Institute Genome Sequencing Center for Infectious Disease"/>
            <person name="Wu L."/>
            <person name="Ma J."/>
        </authorList>
    </citation>
    <scope>NUCLEOTIDE SEQUENCE [LARGE SCALE GENOMIC DNA]</scope>
    <source>
        <strain evidence="2">TBRC 1276</strain>
    </source>
</reference>
<dbReference type="RefSeq" id="WP_379526168.1">
    <property type="nucleotide sequence ID" value="NZ_JBHSBI010000001.1"/>
</dbReference>
<evidence type="ECO:0008006" key="3">
    <source>
        <dbReference type="Google" id="ProtNLM"/>
    </source>
</evidence>
<evidence type="ECO:0000313" key="1">
    <source>
        <dbReference type="EMBL" id="MFC4006003.1"/>
    </source>
</evidence>
<dbReference type="EMBL" id="JBHSBI010000001">
    <property type="protein sequence ID" value="MFC4006003.1"/>
    <property type="molecule type" value="Genomic_DNA"/>
</dbReference>
<organism evidence="1 2">
    <name type="scientific">Nonomuraea purpurea</name>
    <dbReference type="NCBI Taxonomy" id="1849276"/>
    <lineage>
        <taxon>Bacteria</taxon>
        <taxon>Bacillati</taxon>
        <taxon>Actinomycetota</taxon>
        <taxon>Actinomycetes</taxon>
        <taxon>Streptosporangiales</taxon>
        <taxon>Streptosporangiaceae</taxon>
        <taxon>Nonomuraea</taxon>
    </lineage>
</organism>
<dbReference type="Proteomes" id="UP001595851">
    <property type="component" value="Unassembled WGS sequence"/>
</dbReference>
<proteinExistence type="predicted"/>
<keyword evidence="2" id="KW-1185">Reference proteome</keyword>
<protein>
    <recommendedName>
        <fullName evidence="3">Head-to-tail adaptor</fullName>
    </recommendedName>
</protein>
<gene>
    <name evidence="1" type="ORF">ACFOY2_02130</name>
</gene>
<name>A0ABV8FWF7_9ACTN</name>